<gene>
    <name evidence="1" type="ordered locus">Reut_B5740</name>
</gene>
<proteinExistence type="predicted"/>
<dbReference type="AlphaFoldDB" id="Q46P51"/>
<organism evidence="1">
    <name type="scientific">Cupriavidus pinatubonensis (strain JMP 134 / LMG 1197)</name>
    <name type="common">Cupriavidus necator (strain JMP 134)</name>
    <dbReference type="NCBI Taxonomy" id="264198"/>
    <lineage>
        <taxon>Bacteria</taxon>
        <taxon>Pseudomonadati</taxon>
        <taxon>Pseudomonadota</taxon>
        <taxon>Betaproteobacteria</taxon>
        <taxon>Burkholderiales</taxon>
        <taxon>Burkholderiaceae</taxon>
        <taxon>Cupriavidus</taxon>
    </lineage>
</organism>
<dbReference type="eggNOG" id="ENOG50344RC">
    <property type="taxonomic scope" value="Bacteria"/>
</dbReference>
<reference evidence="1" key="1">
    <citation type="submission" date="2005-08" db="EMBL/GenBank/DDBJ databases">
        <title>Complete sequence of chromosome 2 of Ralstonia eutropha JMP134.</title>
        <authorList>
            <person name="Copeland A."/>
            <person name="Lucas S."/>
            <person name="Lapidus A."/>
            <person name="Barry K."/>
            <person name="Detter J.C."/>
            <person name="Glavina T."/>
            <person name="Hammon N."/>
            <person name="Israni S."/>
            <person name="Pitluck S."/>
            <person name="Goltsman E."/>
            <person name="Martinez M."/>
            <person name="Schmutz J."/>
            <person name="Larimer F."/>
            <person name="Land M."/>
            <person name="Lykidis A."/>
            <person name="Richardson P."/>
        </authorList>
    </citation>
    <scope>NUCLEOTIDE SEQUENCE [LARGE SCALE GENOMIC DNA]</scope>
    <source>
        <strain evidence="1">JMP134</strain>
    </source>
</reference>
<name>Q46P51_CUPPJ</name>
<dbReference type="KEGG" id="reu:Reut_B5740"/>
<accession>Q46P51</accession>
<dbReference type="HOGENOM" id="CLU_182858_0_0_4"/>
<protein>
    <submittedName>
        <fullName evidence="1">Uncharacterized protein</fullName>
    </submittedName>
</protein>
<dbReference type="EMBL" id="CP000091">
    <property type="protein sequence ID" value="AAZ65083.1"/>
    <property type="molecule type" value="Genomic_DNA"/>
</dbReference>
<sequence length="107" mass="11402">MCATPCGAEDMSRKTIAPLPSGHYWATPHAPFALDGPNGHDEVFPGAHCVSDGKWVTFYKNGEEVWACNAMYAAAHFDVPPLSSACASTADLGAHDSDRQGYPPHLT</sequence>
<evidence type="ECO:0000313" key="1">
    <source>
        <dbReference type="EMBL" id="AAZ65083.1"/>
    </source>
</evidence>